<dbReference type="InterPro" id="IPR028995">
    <property type="entry name" value="Glyco_hydro_57/38_cen_sf"/>
</dbReference>
<evidence type="ECO:0000256" key="4">
    <source>
        <dbReference type="ARBA" id="ARBA00023295"/>
    </source>
</evidence>
<dbReference type="Pfam" id="PF17677">
    <property type="entry name" value="Glyco_hydro38C2"/>
    <property type="match status" value="1"/>
</dbReference>
<dbReference type="InterPro" id="IPR041147">
    <property type="entry name" value="GH38_C"/>
</dbReference>
<dbReference type="InterPro" id="IPR011330">
    <property type="entry name" value="Glyco_hydro/deAcase_b/a-brl"/>
</dbReference>
<dbReference type="InterPro" id="IPR011013">
    <property type="entry name" value="Gal_mutarotase_sf_dom"/>
</dbReference>
<evidence type="ECO:0000313" key="7">
    <source>
        <dbReference type="Proteomes" id="UP000185669"/>
    </source>
</evidence>
<dbReference type="SUPFAM" id="SSF88688">
    <property type="entry name" value="Families 57/38 glycoside transferase middle domain"/>
    <property type="match status" value="1"/>
</dbReference>
<dbReference type="GO" id="GO:0009313">
    <property type="term" value="P:oligosaccharide catabolic process"/>
    <property type="evidence" value="ECO:0007669"/>
    <property type="project" value="TreeGrafter"/>
</dbReference>
<dbReference type="EMBL" id="FTNC01000002">
    <property type="protein sequence ID" value="SIQ22605.1"/>
    <property type="molecule type" value="Genomic_DNA"/>
</dbReference>
<dbReference type="GO" id="GO:0006013">
    <property type="term" value="P:mannose metabolic process"/>
    <property type="evidence" value="ECO:0007669"/>
    <property type="project" value="InterPro"/>
</dbReference>
<dbReference type="GO" id="GO:0030246">
    <property type="term" value="F:carbohydrate binding"/>
    <property type="evidence" value="ECO:0007669"/>
    <property type="project" value="InterPro"/>
</dbReference>
<gene>
    <name evidence="6" type="ORF">SAMN05421834_102126</name>
</gene>
<dbReference type="SUPFAM" id="SSF88713">
    <property type="entry name" value="Glycoside hydrolase/deacetylase"/>
    <property type="match status" value="1"/>
</dbReference>
<dbReference type="GO" id="GO:0046872">
    <property type="term" value="F:metal ion binding"/>
    <property type="evidence" value="ECO:0007669"/>
    <property type="project" value="UniProtKB-KW"/>
</dbReference>
<dbReference type="Proteomes" id="UP000185669">
    <property type="component" value="Unassembled WGS sequence"/>
</dbReference>
<keyword evidence="4" id="KW-0326">Glycosidase</keyword>
<dbReference type="Gene3D" id="3.20.110.10">
    <property type="entry name" value="Glycoside hydrolase 38, N terminal domain"/>
    <property type="match status" value="1"/>
</dbReference>
<dbReference type="STRING" id="56779.SAMN05421834_102126"/>
<protein>
    <submittedName>
        <fullName evidence="6">Mannosylglycerate hydrolase</fullName>
    </submittedName>
</protein>
<reference evidence="7" key="1">
    <citation type="submission" date="2017-01" db="EMBL/GenBank/DDBJ databases">
        <authorList>
            <person name="Varghese N."/>
            <person name="Submissions S."/>
        </authorList>
    </citation>
    <scope>NUCLEOTIDE SEQUENCE [LARGE SCALE GENOMIC DNA]</scope>
    <source>
        <strain evidence="7">ATCC 700103</strain>
    </source>
</reference>
<dbReference type="PANTHER" id="PTHR46017">
    <property type="entry name" value="ALPHA-MANNOSIDASE 2C1"/>
    <property type="match status" value="1"/>
</dbReference>
<comment type="similarity">
    <text evidence="1">Belongs to the glycosyl hydrolase 38 family.</text>
</comment>
<dbReference type="OrthoDB" id="9772207at2"/>
<organism evidence="6 7">
    <name type="scientific">Halanaerobium kushneri</name>
    <dbReference type="NCBI Taxonomy" id="56779"/>
    <lineage>
        <taxon>Bacteria</taxon>
        <taxon>Bacillati</taxon>
        <taxon>Bacillota</taxon>
        <taxon>Clostridia</taxon>
        <taxon>Halanaerobiales</taxon>
        <taxon>Halanaerobiaceae</taxon>
        <taxon>Halanaerobium</taxon>
    </lineage>
</organism>
<dbReference type="InterPro" id="IPR015341">
    <property type="entry name" value="Glyco_hydro_38_cen"/>
</dbReference>
<evidence type="ECO:0000259" key="5">
    <source>
        <dbReference type="SMART" id="SM00872"/>
    </source>
</evidence>
<dbReference type="Pfam" id="PF09261">
    <property type="entry name" value="Alpha-mann_mid"/>
    <property type="match status" value="1"/>
</dbReference>
<evidence type="ECO:0000256" key="1">
    <source>
        <dbReference type="ARBA" id="ARBA00009792"/>
    </source>
</evidence>
<dbReference type="Pfam" id="PF07748">
    <property type="entry name" value="Glyco_hydro_38C"/>
    <property type="match status" value="1"/>
</dbReference>
<dbReference type="RefSeq" id="WP_076543799.1">
    <property type="nucleotide sequence ID" value="NZ_FTNC01000002.1"/>
</dbReference>
<dbReference type="InterPro" id="IPR000602">
    <property type="entry name" value="Glyco_hydro_38_N"/>
</dbReference>
<dbReference type="AlphaFoldDB" id="A0A1N6R167"/>
<sequence length="875" mass="101037">MFKKTNDYKAFIVPHTHWDREWYLTFQQFKLRLINTFENLFNTLENDEFTDFSFDGQTIILEDYLEVYPEKKEILKRYIGEDRIQVGPWYILPDEFLVSGEATIRNLLLGHKIADDFGKVMKIGYLPDPFGHISQMPQILQGFNIDNIIFWRGIDYNKTKGNEFIWEGPDGTELFAAHLPQVGYCNARSLSTDFDEAYDVIRDSIDDLLKRETSKSLLLLNGVDHLEAQPHIPELSKYLNKKFPNIEISQGNLKQYMDYAKETVNDDLEKLKGEFRSNKDMMTLNSVYSARMYIKQANERCQTLLENWAEPTSTFAWLQDKKYRSNLIWNGWKWLMKNHPHDSICGCSIDQVHKEMMTRFDWAEQIAEEITNENLQYITNKINVEYLEDDELALTIFNPLPYEINENINTRIKFSKEITFNRVKVFDDNHEIIHQLKDYGEDIKIELDPFDTPTLIDVNYADISFTAENIPAAGYKTYKIKAVNDLTMPGEYSSDIAHGSNYIENVFYIVKANNDGTVDITDKINNRTYNNCNRFSDRGDAGDEYTYSPPLKDKVILSNLSNCSIENFGSSEVTLKISGSMSLPEKIGENRKSRSCSYIDCPLETKITLYSKIQRIDFETTFDNKAKDHRLQVEFPTGIDTDVVYADSHFDVVKRPIAVPDSKGWVEKAYKTAHNSGFVSLSDDQVGVSLLNRGLPEYEIIPEKQNSIALTLLRSVGWLSVDDLEHRTIEAGPCLPAPEAQCLGKHSFSYALVLHKGNWAEAGISHKAKQYRAQLKTKTLKKQSGSLPEEKSYIEIENEKIEISSIKKHESSEKIILRIYNPTEENQKTQINLDFDYSNVYLGNLSEDIIEEIEHEEGLYLNVPSKKIFTIIVDR</sequence>
<dbReference type="Gene3D" id="2.70.98.30">
    <property type="entry name" value="Golgi alpha-mannosidase II, domain 4"/>
    <property type="match status" value="1"/>
</dbReference>
<keyword evidence="7" id="KW-1185">Reference proteome</keyword>
<dbReference type="InterPro" id="IPR027291">
    <property type="entry name" value="Glyco_hydro_38_N_sf"/>
</dbReference>
<accession>A0A1N6R167</accession>
<dbReference type="SMART" id="SM00872">
    <property type="entry name" value="Alpha-mann_mid"/>
    <property type="match status" value="1"/>
</dbReference>
<keyword evidence="2" id="KW-0479">Metal-binding</keyword>
<dbReference type="InterPro" id="IPR011682">
    <property type="entry name" value="Glyco_hydro_38_C"/>
</dbReference>
<evidence type="ECO:0000256" key="3">
    <source>
        <dbReference type="ARBA" id="ARBA00022801"/>
    </source>
</evidence>
<dbReference type="Pfam" id="PF01074">
    <property type="entry name" value="Glyco_hydro_38N"/>
    <property type="match status" value="1"/>
</dbReference>
<keyword evidence="3 6" id="KW-0378">Hydrolase</keyword>
<dbReference type="SUPFAM" id="SSF74650">
    <property type="entry name" value="Galactose mutarotase-like"/>
    <property type="match status" value="1"/>
</dbReference>
<dbReference type="PANTHER" id="PTHR46017:SF2">
    <property type="entry name" value="MANNOSYLGLYCERATE HYDROLASE"/>
    <property type="match status" value="1"/>
</dbReference>
<feature type="domain" description="Glycoside hydrolase family 38 central" evidence="5">
    <location>
        <begin position="287"/>
        <end position="360"/>
    </location>
</feature>
<dbReference type="InterPro" id="IPR037094">
    <property type="entry name" value="Glyco_hydro_38_cen_sf"/>
</dbReference>
<evidence type="ECO:0000313" key="6">
    <source>
        <dbReference type="EMBL" id="SIQ22605.1"/>
    </source>
</evidence>
<dbReference type="Gene3D" id="2.60.40.2220">
    <property type="match status" value="1"/>
</dbReference>
<dbReference type="Gene3D" id="1.20.1270.50">
    <property type="entry name" value="Glycoside hydrolase family 38, central domain"/>
    <property type="match status" value="1"/>
</dbReference>
<name>A0A1N6R167_9FIRM</name>
<evidence type="ECO:0000256" key="2">
    <source>
        <dbReference type="ARBA" id="ARBA00022723"/>
    </source>
</evidence>
<dbReference type="GO" id="GO:0004559">
    <property type="term" value="F:alpha-mannosidase activity"/>
    <property type="evidence" value="ECO:0007669"/>
    <property type="project" value="InterPro"/>
</dbReference>
<proteinExistence type="inferred from homology"/>